<feature type="transmembrane region" description="Helical" evidence="1">
    <location>
        <begin position="64"/>
        <end position="81"/>
    </location>
</feature>
<evidence type="ECO:0000256" key="1">
    <source>
        <dbReference type="SAM" id="Phobius"/>
    </source>
</evidence>
<evidence type="ECO:0000313" key="2">
    <source>
        <dbReference type="EMBL" id="SVD47323.1"/>
    </source>
</evidence>
<feature type="transmembrane region" description="Helical" evidence="1">
    <location>
        <begin position="29"/>
        <end position="52"/>
    </location>
</feature>
<keyword evidence="1" id="KW-0812">Transmembrane</keyword>
<sequence length="132" mass="14347">MVVSAIAICRAELRSSWRRFSSSVQRHPAATALMGTLALIMTFILLRIIAFVAARPEQFPDEGYGTVLLLLFVLLLLRSAGTTQRHALRARRIDLHLAQPVQPRSVMLGQFSAVALSALLLVAAGVVIGMLV</sequence>
<gene>
    <name evidence="2" type="ORF">METZ01_LOCUS400177</name>
</gene>
<keyword evidence="1" id="KW-0472">Membrane</keyword>
<organism evidence="2">
    <name type="scientific">marine metagenome</name>
    <dbReference type="NCBI Taxonomy" id="408172"/>
    <lineage>
        <taxon>unclassified sequences</taxon>
        <taxon>metagenomes</taxon>
        <taxon>ecological metagenomes</taxon>
    </lineage>
</organism>
<keyword evidence="1" id="KW-1133">Transmembrane helix</keyword>
<reference evidence="2" key="1">
    <citation type="submission" date="2018-05" db="EMBL/GenBank/DDBJ databases">
        <authorList>
            <person name="Lanie J.A."/>
            <person name="Ng W.-L."/>
            <person name="Kazmierczak K.M."/>
            <person name="Andrzejewski T.M."/>
            <person name="Davidsen T.M."/>
            <person name="Wayne K.J."/>
            <person name="Tettelin H."/>
            <person name="Glass J.I."/>
            <person name="Rusch D."/>
            <person name="Podicherti R."/>
            <person name="Tsui H.-C.T."/>
            <person name="Winkler M.E."/>
        </authorList>
    </citation>
    <scope>NUCLEOTIDE SEQUENCE</scope>
</reference>
<feature type="non-terminal residue" evidence="2">
    <location>
        <position position="132"/>
    </location>
</feature>
<name>A0A382VLG8_9ZZZZ</name>
<protein>
    <submittedName>
        <fullName evidence="2">Uncharacterized protein</fullName>
    </submittedName>
</protein>
<dbReference type="AlphaFoldDB" id="A0A382VLG8"/>
<dbReference type="EMBL" id="UINC01152904">
    <property type="protein sequence ID" value="SVD47323.1"/>
    <property type="molecule type" value="Genomic_DNA"/>
</dbReference>
<accession>A0A382VLG8</accession>
<feature type="transmembrane region" description="Helical" evidence="1">
    <location>
        <begin position="111"/>
        <end position="131"/>
    </location>
</feature>
<proteinExistence type="predicted"/>